<protein>
    <submittedName>
        <fullName evidence="2">Uncharacterized protein</fullName>
    </submittedName>
</protein>
<evidence type="ECO:0000313" key="2">
    <source>
        <dbReference type="Ensembl" id="ENSCPGP00000007326.1"/>
    </source>
</evidence>
<dbReference type="AlphaFoldDB" id="A0A8C3PJZ9"/>
<proteinExistence type="predicted"/>
<evidence type="ECO:0000313" key="3">
    <source>
        <dbReference type="Proteomes" id="UP000694419"/>
    </source>
</evidence>
<keyword evidence="3" id="KW-1185">Reference proteome</keyword>
<sequence length="47" mass="4832">MKIPEMKLGNPTFLAAGHAEGASVKESRASRAKRRGQGGGGHDALKG</sequence>
<organism evidence="2 3">
    <name type="scientific">Calidris pygmaea</name>
    <name type="common">Spoon-billed sandpiper</name>
    <dbReference type="NCBI Taxonomy" id="425635"/>
    <lineage>
        <taxon>Eukaryota</taxon>
        <taxon>Metazoa</taxon>
        <taxon>Chordata</taxon>
        <taxon>Craniata</taxon>
        <taxon>Vertebrata</taxon>
        <taxon>Euteleostomi</taxon>
        <taxon>Archelosauria</taxon>
        <taxon>Archosauria</taxon>
        <taxon>Dinosauria</taxon>
        <taxon>Saurischia</taxon>
        <taxon>Theropoda</taxon>
        <taxon>Coelurosauria</taxon>
        <taxon>Aves</taxon>
        <taxon>Neognathae</taxon>
        <taxon>Neoaves</taxon>
        <taxon>Charadriiformes</taxon>
        <taxon>Scolopacidae</taxon>
        <taxon>Calidris</taxon>
    </lineage>
</organism>
<dbReference type="Proteomes" id="UP000694419">
    <property type="component" value="Unplaced"/>
</dbReference>
<reference evidence="2" key="2">
    <citation type="submission" date="2025-09" db="UniProtKB">
        <authorList>
            <consortium name="Ensembl"/>
        </authorList>
    </citation>
    <scope>IDENTIFICATION</scope>
</reference>
<accession>A0A8C3PJZ9</accession>
<feature type="compositionally biased region" description="Gly residues" evidence="1">
    <location>
        <begin position="37"/>
        <end position="47"/>
    </location>
</feature>
<dbReference type="Ensembl" id="ENSCPGT00000008055.1">
    <property type="protein sequence ID" value="ENSCPGP00000007326.1"/>
    <property type="gene ID" value="ENSCPGG00000005237.1"/>
</dbReference>
<feature type="region of interest" description="Disordered" evidence="1">
    <location>
        <begin position="1"/>
        <end position="47"/>
    </location>
</feature>
<name>A0A8C3PJZ9_9CHAR</name>
<evidence type="ECO:0000256" key="1">
    <source>
        <dbReference type="SAM" id="MobiDB-lite"/>
    </source>
</evidence>
<reference evidence="2" key="1">
    <citation type="submission" date="2025-08" db="UniProtKB">
        <authorList>
            <consortium name="Ensembl"/>
        </authorList>
    </citation>
    <scope>IDENTIFICATION</scope>
</reference>